<dbReference type="InterPro" id="IPR016185">
    <property type="entry name" value="PreATP-grasp_dom_sf"/>
</dbReference>
<comment type="catalytic activity">
    <reaction evidence="6">
        <text>N(6)-biotinyl-L-lysyl-[protein] + hydrogencarbonate + ATP = N(6)-carboxybiotinyl-L-lysyl-[protein] + ADP + phosphate + H(+)</text>
        <dbReference type="Rhea" id="RHEA:13501"/>
        <dbReference type="Rhea" id="RHEA-COMP:10505"/>
        <dbReference type="Rhea" id="RHEA-COMP:10506"/>
        <dbReference type="ChEBI" id="CHEBI:15378"/>
        <dbReference type="ChEBI" id="CHEBI:17544"/>
        <dbReference type="ChEBI" id="CHEBI:30616"/>
        <dbReference type="ChEBI" id="CHEBI:43474"/>
        <dbReference type="ChEBI" id="CHEBI:83144"/>
        <dbReference type="ChEBI" id="CHEBI:83145"/>
        <dbReference type="ChEBI" id="CHEBI:456216"/>
        <dbReference type="EC" id="6.3.4.14"/>
    </reaction>
</comment>
<name>A0ABV9RS64_9PSEU</name>
<dbReference type="NCBIfam" id="NF006367">
    <property type="entry name" value="PRK08591.1"/>
    <property type="match status" value="1"/>
</dbReference>
<evidence type="ECO:0000313" key="11">
    <source>
        <dbReference type="Proteomes" id="UP001595909"/>
    </source>
</evidence>
<protein>
    <recommendedName>
        <fullName evidence="2">biotin carboxylase</fullName>
        <ecNumber evidence="2">6.3.4.14</ecNumber>
    </recommendedName>
</protein>
<dbReference type="InterPro" id="IPR005482">
    <property type="entry name" value="Biotin_COase_C"/>
</dbReference>
<accession>A0ABV9RS64</accession>
<evidence type="ECO:0000256" key="5">
    <source>
        <dbReference type="ARBA" id="ARBA00022840"/>
    </source>
</evidence>
<evidence type="ECO:0000256" key="3">
    <source>
        <dbReference type="ARBA" id="ARBA00022598"/>
    </source>
</evidence>
<dbReference type="SUPFAM" id="SSF52440">
    <property type="entry name" value="PreATP-grasp domain"/>
    <property type="match status" value="1"/>
</dbReference>
<dbReference type="PROSITE" id="PS00867">
    <property type="entry name" value="CPSASE_2"/>
    <property type="match status" value="1"/>
</dbReference>
<sequence length="450" mass="47536">MTLESVLVANRGEIALRVVRACRELGIRSVAVYSDADASAAHVRHADDAVHIGKSSASKSYLNADAVLEAARSAGVDAVHPGYGFLSERPSFAAAVEEAGLTFVGPPSSVIATMGDKAAARAVARSADVPVVPGSDEVSSADDAVAAAEEVGYPVLVKASAGGGGRGIRPAASADELRTVVVEAQREASSAFGSGAVYLERALQGPRHVEVQVLADTHGSVVHCFERECSLQRRRQKILEEAPAPGLSSELRSALCDAAVRLSSQVGYVGAGTVEFLVEGDEFFFIEMNTRIQVEHPITEWITGLDLVAEQLRIAGGEPLSVAQDDVVRRGAAIEFRVNAEDPDQDFLPSPGEVTGLELPGGPGVRVDTALMAGDVVPPFYDSLVAKLAVWAPTREQALARGRRALAEYRVEGLPTTIGLHRRLLDEQAVVDGTYDITTLETWLEDSPRG</sequence>
<dbReference type="SUPFAM" id="SSF51246">
    <property type="entry name" value="Rudiment single hybrid motif"/>
    <property type="match status" value="1"/>
</dbReference>
<evidence type="ECO:0000256" key="7">
    <source>
        <dbReference type="PROSITE-ProRule" id="PRU00409"/>
    </source>
</evidence>
<dbReference type="PROSITE" id="PS50975">
    <property type="entry name" value="ATP_GRASP"/>
    <property type="match status" value="1"/>
</dbReference>
<dbReference type="PANTHER" id="PTHR48095">
    <property type="entry name" value="PYRUVATE CARBOXYLASE SUBUNIT A"/>
    <property type="match status" value="1"/>
</dbReference>
<dbReference type="PROSITE" id="PS50979">
    <property type="entry name" value="BC"/>
    <property type="match status" value="1"/>
</dbReference>
<feature type="domain" description="ATP-grasp" evidence="8">
    <location>
        <begin position="121"/>
        <end position="316"/>
    </location>
</feature>
<dbReference type="InterPro" id="IPR005479">
    <property type="entry name" value="CPAse_ATP-bd"/>
</dbReference>
<evidence type="ECO:0000256" key="2">
    <source>
        <dbReference type="ARBA" id="ARBA00013263"/>
    </source>
</evidence>
<dbReference type="InterPro" id="IPR051602">
    <property type="entry name" value="ACC_Biotin_Carboxylase"/>
</dbReference>
<dbReference type="Proteomes" id="UP001595909">
    <property type="component" value="Unassembled WGS sequence"/>
</dbReference>
<evidence type="ECO:0000256" key="6">
    <source>
        <dbReference type="ARBA" id="ARBA00048600"/>
    </source>
</evidence>
<organism evidence="10 11">
    <name type="scientific">Actinomycetospora chibensis</name>
    <dbReference type="NCBI Taxonomy" id="663606"/>
    <lineage>
        <taxon>Bacteria</taxon>
        <taxon>Bacillati</taxon>
        <taxon>Actinomycetota</taxon>
        <taxon>Actinomycetes</taxon>
        <taxon>Pseudonocardiales</taxon>
        <taxon>Pseudonocardiaceae</taxon>
        <taxon>Actinomycetospora</taxon>
    </lineage>
</organism>
<dbReference type="PROSITE" id="PS00866">
    <property type="entry name" value="CPSASE_1"/>
    <property type="match status" value="1"/>
</dbReference>
<dbReference type="Pfam" id="PF00289">
    <property type="entry name" value="Biotin_carb_N"/>
    <property type="match status" value="1"/>
</dbReference>
<dbReference type="Gene3D" id="3.30.470.20">
    <property type="entry name" value="ATP-grasp fold, B domain"/>
    <property type="match status" value="1"/>
</dbReference>
<dbReference type="InterPro" id="IPR011764">
    <property type="entry name" value="Biotin_carboxylation_dom"/>
</dbReference>
<reference evidence="11" key="1">
    <citation type="journal article" date="2019" name="Int. J. Syst. Evol. Microbiol.">
        <title>The Global Catalogue of Microorganisms (GCM) 10K type strain sequencing project: providing services to taxonomists for standard genome sequencing and annotation.</title>
        <authorList>
            <consortium name="The Broad Institute Genomics Platform"/>
            <consortium name="The Broad Institute Genome Sequencing Center for Infectious Disease"/>
            <person name="Wu L."/>
            <person name="Ma J."/>
        </authorList>
    </citation>
    <scope>NUCLEOTIDE SEQUENCE [LARGE SCALE GENOMIC DNA]</scope>
    <source>
        <strain evidence="11">CCUG 50347</strain>
    </source>
</reference>
<evidence type="ECO:0000313" key="10">
    <source>
        <dbReference type="EMBL" id="MFC4836354.1"/>
    </source>
</evidence>
<keyword evidence="4 7" id="KW-0547">Nucleotide-binding</keyword>
<comment type="function">
    <text evidence="1">This protein is a component of the acetyl coenzyme A carboxylase complex; first, biotin carboxylase catalyzes the carboxylation of the carrier protein and then the transcarboxylase transfers the carboxyl group to form malonyl-CoA.</text>
</comment>
<dbReference type="Pfam" id="PF02786">
    <property type="entry name" value="CPSase_L_D2"/>
    <property type="match status" value="1"/>
</dbReference>
<dbReference type="InterPro" id="IPR005481">
    <property type="entry name" value="BC-like_N"/>
</dbReference>
<dbReference type="EC" id="6.3.4.14" evidence="2"/>
<evidence type="ECO:0000256" key="1">
    <source>
        <dbReference type="ARBA" id="ARBA00003761"/>
    </source>
</evidence>
<dbReference type="RefSeq" id="WP_274188473.1">
    <property type="nucleotide sequence ID" value="NZ_BAABHN010000060.1"/>
</dbReference>
<dbReference type="InterPro" id="IPR011054">
    <property type="entry name" value="Rudment_hybrid_motif"/>
</dbReference>
<dbReference type="PANTHER" id="PTHR48095:SF2">
    <property type="entry name" value="BIOTIN CARBOXYLASE, CHLOROPLASTIC"/>
    <property type="match status" value="1"/>
</dbReference>
<proteinExistence type="predicted"/>
<comment type="caution">
    <text evidence="10">The sequence shown here is derived from an EMBL/GenBank/DDBJ whole genome shotgun (WGS) entry which is preliminary data.</text>
</comment>
<keyword evidence="5 7" id="KW-0067">ATP-binding</keyword>
<evidence type="ECO:0000256" key="4">
    <source>
        <dbReference type="ARBA" id="ARBA00022741"/>
    </source>
</evidence>
<evidence type="ECO:0000259" key="9">
    <source>
        <dbReference type="PROSITE" id="PS50979"/>
    </source>
</evidence>
<keyword evidence="3" id="KW-0436">Ligase</keyword>
<dbReference type="Pfam" id="PF02785">
    <property type="entry name" value="Biotin_carb_C"/>
    <property type="match status" value="1"/>
</dbReference>
<gene>
    <name evidence="10" type="ORF">ACFPEL_28375</name>
</gene>
<evidence type="ECO:0000259" key="8">
    <source>
        <dbReference type="PROSITE" id="PS50975"/>
    </source>
</evidence>
<keyword evidence="11" id="KW-1185">Reference proteome</keyword>
<dbReference type="EMBL" id="JBHSIM010000060">
    <property type="protein sequence ID" value="MFC4836354.1"/>
    <property type="molecule type" value="Genomic_DNA"/>
</dbReference>
<dbReference type="SMART" id="SM00878">
    <property type="entry name" value="Biotin_carb_C"/>
    <property type="match status" value="1"/>
</dbReference>
<dbReference type="InterPro" id="IPR011761">
    <property type="entry name" value="ATP-grasp"/>
</dbReference>
<dbReference type="SUPFAM" id="SSF56059">
    <property type="entry name" value="Glutathione synthetase ATP-binding domain-like"/>
    <property type="match status" value="1"/>
</dbReference>
<feature type="domain" description="Biotin carboxylation" evidence="9">
    <location>
        <begin position="2"/>
        <end position="445"/>
    </location>
</feature>